<keyword evidence="1" id="KW-0472">Membrane</keyword>
<dbReference type="AlphaFoldDB" id="A0A4R6JJI5"/>
<evidence type="ECO:0000313" key="2">
    <source>
        <dbReference type="EMBL" id="TDO35827.1"/>
    </source>
</evidence>
<dbReference type="EMBL" id="SNWQ01000021">
    <property type="protein sequence ID" value="TDO35827.1"/>
    <property type="molecule type" value="Genomic_DNA"/>
</dbReference>
<dbReference type="RefSeq" id="WP_133804286.1">
    <property type="nucleotide sequence ID" value="NZ_SNWQ01000021.1"/>
</dbReference>
<evidence type="ECO:0000256" key="1">
    <source>
        <dbReference type="SAM" id="Phobius"/>
    </source>
</evidence>
<comment type="caution">
    <text evidence="2">The sequence shown here is derived from an EMBL/GenBank/DDBJ whole genome shotgun (WGS) entry which is preliminary data.</text>
</comment>
<dbReference type="OrthoDB" id="3431510at2"/>
<protein>
    <submittedName>
        <fullName evidence="2">DUF2975 family protein</fullName>
    </submittedName>
</protein>
<feature type="transmembrane region" description="Helical" evidence="1">
    <location>
        <begin position="125"/>
        <end position="148"/>
    </location>
</feature>
<accession>A0A4R6JJI5</accession>
<organism evidence="2 3">
    <name type="scientific">Kribbella caucasensis</name>
    <dbReference type="NCBI Taxonomy" id="2512215"/>
    <lineage>
        <taxon>Bacteria</taxon>
        <taxon>Bacillati</taxon>
        <taxon>Actinomycetota</taxon>
        <taxon>Actinomycetes</taxon>
        <taxon>Propionibacteriales</taxon>
        <taxon>Kribbellaceae</taxon>
        <taxon>Kribbella</taxon>
    </lineage>
</organism>
<dbReference type="Proteomes" id="UP000295388">
    <property type="component" value="Unassembled WGS sequence"/>
</dbReference>
<reference evidence="2 3" key="1">
    <citation type="submission" date="2019-03" db="EMBL/GenBank/DDBJ databases">
        <title>Genomic Encyclopedia of Type Strains, Phase III (KMG-III): the genomes of soil and plant-associated and newly described type strains.</title>
        <authorList>
            <person name="Whitman W."/>
        </authorList>
    </citation>
    <scope>NUCLEOTIDE SEQUENCE [LARGE SCALE GENOMIC DNA]</scope>
    <source>
        <strain evidence="2 3">VKM Ac-2527</strain>
    </source>
</reference>
<keyword evidence="1" id="KW-0812">Transmembrane</keyword>
<gene>
    <name evidence="2" type="ORF">EV643_121100</name>
</gene>
<keyword evidence="1" id="KW-1133">Transmembrane helix</keyword>
<name>A0A4R6JJI5_9ACTN</name>
<evidence type="ECO:0000313" key="3">
    <source>
        <dbReference type="Proteomes" id="UP000295388"/>
    </source>
</evidence>
<feature type="transmembrane region" description="Helical" evidence="1">
    <location>
        <begin position="12"/>
        <end position="35"/>
    </location>
</feature>
<proteinExistence type="predicted"/>
<feature type="transmembrane region" description="Helical" evidence="1">
    <location>
        <begin position="168"/>
        <end position="186"/>
    </location>
</feature>
<sequence>MGFASWGRTDTRVLTGMLGIAFVIEAFWGLVLPLLHVAGALDVVSTRDVLVNPNVGTDLAEADGMKLSVSESATLKVADPSLGERVLLDLPAVFYAVLILLGIYWLFLVARTLGAGDPFAPRNPFRLFGIAALIVVGTFGDSLLTGITTHQLVAGTSLEEHVPFSVDFSFLPLVVAALVAAVAEAFRIGVRLREDTEGLV</sequence>
<feature type="transmembrane region" description="Helical" evidence="1">
    <location>
        <begin position="92"/>
        <end position="113"/>
    </location>
</feature>
<keyword evidence="3" id="KW-1185">Reference proteome</keyword>